<evidence type="ECO:0000313" key="2">
    <source>
        <dbReference type="EMBL" id="ANU56803.1"/>
    </source>
</evidence>
<dbReference type="EMBL" id="CP015401">
    <property type="protein sequence ID" value="ANU56803.1"/>
    <property type="molecule type" value="Genomic_DNA"/>
</dbReference>
<evidence type="ECO:0000313" key="3">
    <source>
        <dbReference type="Proteomes" id="UP000092631"/>
    </source>
</evidence>
<accession>A0A1C7GWV9</accession>
<keyword evidence="3" id="KW-1185">Reference proteome</keyword>
<name>A0A1C7GWV9_9BACE</name>
<feature type="transmembrane region" description="Helical" evidence="1">
    <location>
        <begin position="7"/>
        <end position="28"/>
    </location>
</feature>
<evidence type="ECO:0000256" key="1">
    <source>
        <dbReference type="SAM" id="Phobius"/>
    </source>
</evidence>
<dbReference type="Proteomes" id="UP000092631">
    <property type="component" value="Chromosome"/>
</dbReference>
<feature type="transmembrane region" description="Helical" evidence="1">
    <location>
        <begin position="34"/>
        <end position="55"/>
    </location>
</feature>
<dbReference type="KEGG" id="bcae:A4V03_03765"/>
<sequence>MKIIKIILYYLLLASTLYAGIGIISPLYETGWHFSLASMYWAVFSVLFIGSDLWLHHKISRLIALSILALAYLMSFEYYLFCDEYRFVVHQGSSEKIFLADIGKFHKYWFYQSLLVAYLLLVIGVSHLLRRKKLLTNRDNA</sequence>
<dbReference type="RefSeq" id="WP_065538028.1">
    <property type="nucleotide sequence ID" value="NZ_CP015401.2"/>
</dbReference>
<dbReference type="AlphaFoldDB" id="A0A1C7GWV9"/>
<feature type="transmembrane region" description="Helical" evidence="1">
    <location>
        <begin position="62"/>
        <end position="81"/>
    </location>
</feature>
<proteinExistence type="predicted"/>
<organism evidence="2 3">
    <name type="scientific">Bacteroides caecimuris</name>
    <dbReference type="NCBI Taxonomy" id="1796613"/>
    <lineage>
        <taxon>Bacteria</taxon>
        <taxon>Pseudomonadati</taxon>
        <taxon>Bacteroidota</taxon>
        <taxon>Bacteroidia</taxon>
        <taxon>Bacteroidales</taxon>
        <taxon>Bacteroidaceae</taxon>
        <taxon>Bacteroides</taxon>
    </lineage>
</organism>
<dbReference type="OrthoDB" id="1048755at2"/>
<gene>
    <name evidence="2" type="ORF">A4V03_03765</name>
</gene>
<keyword evidence="1" id="KW-0812">Transmembrane</keyword>
<feature type="transmembrane region" description="Helical" evidence="1">
    <location>
        <begin position="108"/>
        <end position="129"/>
    </location>
</feature>
<dbReference type="GeneID" id="82186244"/>
<keyword evidence="1" id="KW-0472">Membrane</keyword>
<keyword evidence="1" id="KW-1133">Transmembrane helix</keyword>
<reference evidence="3" key="1">
    <citation type="submission" date="2016-04" db="EMBL/GenBank/DDBJ databases">
        <title>Complete Genome Sequences of Twelve Strains of a Stable Defined Moderately Diverse Mouse Microbiota 2 (sDMDMm2).</title>
        <authorList>
            <person name="Uchimura Y."/>
            <person name="Wyss M."/>
            <person name="Brugiroux S."/>
            <person name="Limenitakis J.P."/>
            <person name="Stecher B."/>
            <person name="McCoy K.D."/>
            <person name="Macpherson A.J."/>
        </authorList>
    </citation>
    <scope>NUCLEOTIDE SEQUENCE [LARGE SCALE GENOMIC DNA]</scope>
    <source>
        <strain evidence="3">I48</strain>
    </source>
</reference>
<protein>
    <submittedName>
        <fullName evidence="2">Uncharacterized protein</fullName>
    </submittedName>
</protein>